<feature type="region of interest" description="Disordered" evidence="1">
    <location>
        <begin position="44"/>
        <end position="64"/>
    </location>
</feature>
<reference evidence="2" key="2">
    <citation type="submission" date="2025-08" db="UniProtKB">
        <authorList>
            <consortium name="Ensembl"/>
        </authorList>
    </citation>
    <scope>IDENTIFICATION</scope>
</reference>
<reference evidence="2" key="3">
    <citation type="submission" date="2025-09" db="UniProtKB">
        <authorList>
            <consortium name="Ensembl"/>
        </authorList>
    </citation>
    <scope>IDENTIFICATION</scope>
</reference>
<dbReference type="Proteomes" id="UP000694387">
    <property type="component" value="Chromosome 8"/>
</dbReference>
<dbReference type="AlphaFoldDB" id="A0A8C4LVI9"/>
<sequence>MIGPLTSFRRAPSSSPAKASSAISLAPSSVSPLLVRFPVPVAPDTSSGNSAGDRHESGLLGPLETPGTWAPCLSFPLSPMVIHWCPVLATCDVAPGWELPSALG</sequence>
<keyword evidence="3" id="KW-1185">Reference proteome</keyword>
<evidence type="ECO:0000313" key="2">
    <source>
        <dbReference type="Ensembl" id="ENSEASP00005014853.2"/>
    </source>
</evidence>
<organism evidence="2 3">
    <name type="scientific">Equus asinus</name>
    <name type="common">Donkey</name>
    <name type="synonym">Equus africanus asinus</name>
    <dbReference type="NCBI Taxonomy" id="9793"/>
    <lineage>
        <taxon>Eukaryota</taxon>
        <taxon>Metazoa</taxon>
        <taxon>Chordata</taxon>
        <taxon>Craniata</taxon>
        <taxon>Vertebrata</taxon>
        <taxon>Euteleostomi</taxon>
        <taxon>Mammalia</taxon>
        <taxon>Eutheria</taxon>
        <taxon>Laurasiatheria</taxon>
        <taxon>Perissodactyla</taxon>
        <taxon>Equidae</taxon>
        <taxon>Equus</taxon>
    </lineage>
</organism>
<protein>
    <submittedName>
        <fullName evidence="2">Uncharacterized protein</fullName>
    </submittedName>
</protein>
<feature type="region of interest" description="Disordered" evidence="1">
    <location>
        <begin position="1"/>
        <end position="25"/>
    </location>
</feature>
<accession>A0A8C4LVI9</accession>
<evidence type="ECO:0000313" key="3">
    <source>
        <dbReference type="Proteomes" id="UP000694387"/>
    </source>
</evidence>
<evidence type="ECO:0000256" key="1">
    <source>
        <dbReference type="SAM" id="MobiDB-lite"/>
    </source>
</evidence>
<dbReference type="GeneTree" id="ENSGT00390000017082"/>
<proteinExistence type="predicted"/>
<feature type="compositionally biased region" description="Low complexity" evidence="1">
    <location>
        <begin position="11"/>
        <end position="25"/>
    </location>
</feature>
<reference evidence="2 3" key="1">
    <citation type="journal article" date="2020" name="Nat. Commun.">
        <title>Donkey genomes provide new insights into domestication and selection for coat color.</title>
        <authorList>
            <person name="Wang"/>
            <person name="C."/>
            <person name="Li"/>
            <person name="H."/>
            <person name="Guo"/>
            <person name="Y."/>
            <person name="Huang"/>
            <person name="J."/>
            <person name="Sun"/>
            <person name="Y."/>
            <person name="Min"/>
            <person name="J."/>
            <person name="Wang"/>
            <person name="J."/>
            <person name="Fang"/>
            <person name="X."/>
            <person name="Zhao"/>
            <person name="Z."/>
            <person name="Wang"/>
            <person name="S."/>
            <person name="Zhang"/>
            <person name="Y."/>
            <person name="Liu"/>
            <person name="Q."/>
            <person name="Jiang"/>
            <person name="Q."/>
            <person name="Wang"/>
            <person name="X."/>
            <person name="Guo"/>
            <person name="Y."/>
            <person name="Yang"/>
            <person name="C."/>
            <person name="Wang"/>
            <person name="Y."/>
            <person name="Tian"/>
            <person name="F."/>
            <person name="Zhuang"/>
            <person name="G."/>
            <person name="Fan"/>
            <person name="Y."/>
            <person name="Gao"/>
            <person name="Q."/>
            <person name="Li"/>
            <person name="Y."/>
            <person name="Ju"/>
            <person name="Z."/>
            <person name="Li"/>
            <person name="J."/>
            <person name="Li"/>
            <person name="R."/>
            <person name="Hou"/>
            <person name="M."/>
            <person name="Yang"/>
            <person name="G."/>
            <person name="Liu"/>
            <person name="G."/>
            <person name="Liu"/>
            <person name="W."/>
            <person name="Guo"/>
            <person name="J."/>
            <person name="Pan"/>
            <person name="S."/>
            <person name="Fan"/>
            <person name="G."/>
            <person name="Zhang"/>
            <person name="W."/>
            <person name="Zhang"/>
            <person name="R."/>
            <person name="Yu"/>
            <person name="J."/>
            <person name="Zhang"/>
            <person name="X."/>
            <person name="Yin"/>
            <person name="Q."/>
            <person name="Ji"/>
            <person name="C."/>
            <person name="Jin"/>
            <person name="Y."/>
            <person name="Yue"/>
            <person name="G."/>
            <person name="Liu"/>
            <person name="M."/>
            <person name="Xu"/>
            <person name="J."/>
            <person name="Liu"/>
            <person name="S."/>
            <person name="Jordana"/>
            <person name="J."/>
            <person name="Noce"/>
            <person name="A."/>
            <person name="Amills"/>
            <person name="M."/>
            <person name="Wu"/>
            <person name="D.D."/>
            <person name="Li"/>
            <person name="S."/>
            <person name="Zhou"/>
            <person name="X. and Zhong"/>
            <person name="J."/>
        </authorList>
    </citation>
    <scope>NUCLEOTIDE SEQUENCE [LARGE SCALE GENOMIC DNA]</scope>
</reference>
<name>A0A8C4LVI9_EQUAS</name>
<dbReference type="Ensembl" id="ENSEAST00005016158.2">
    <property type="protein sequence ID" value="ENSEASP00005014853.2"/>
    <property type="gene ID" value="ENSEASG00005010378.2"/>
</dbReference>